<evidence type="ECO:0000256" key="1">
    <source>
        <dbReference type="SAM" id="MobiDB-lite"/>
    </source>
</evidence>
<accession>A0A7W9YYW6</accession>
<reference evidence="2 3" key="1">
    <citation type="submission" date="2020-08" db="EMBL/GenBank/DDBJ databases">
        <title>Genomic Encyclopedia of Type Strains, Phase IV (KMG-IV): sequencing the most valuable type-strain genomes for metagenomic binning, comparative biology and taxonomic classification.</title>
        <authorList>
            <person name="Goeker M."/>
        </authorList>
    </citation>
    <scope>NUCLEOTIDE SEQUENCE [LARGE SCALE GENOMIC DNA]</scope>
    <source>
        <strain evidence="2 3">DSM 102134</strain>
    </source>
</reference>
<dbReference type="AlphaFoldDB" id="A0A7W9YYW6"/>
<name>A0A7W9YYW6_9HYPH</name>
<gene>
    <name evidence="2" type="ORF">HNQ75_001574</name>
</gene>
<dbReference type="EMBL" id="JACHEJ010000003">
    <property type="protein sequence ID" value="MBB6179606.1"/>
    <property type="molecule type" value="Genomic_DNA"/>
</dbReference>
<proteinExistence type="predicted"/>
<feature type="compositionally biased region" description="Polar residues" evidence="1">
    <location>
        <begin position="7"/>
        <end position="16"/>
    </location>
</feature>
<comment type="caution">
    <text evidence="2">The sequence shown here is derived from an EMBL/GenBank/DDBJ whole genome shotgun (WGS) entry which is preliminary data.</text>
</comment>
<dbReference type="RefSeq" id="WP_077547385.1">
    <property type="nucleotide sequence ID" value="NZ_CANLQM010000007.1"/>
</dbReference>
<evidence type="ECO:0000313" key="3">
    <source>
        <dbReference type="Proteomes" id="UP000535501"/>
    </source>
</evidence>
<dbReference type="Proteomes" id="UP000535501">
    <property type="component" value="Unassembled WGS sequence"/>
</dbReference>
<keyword evidence="3" id="KW-1185">Reference proteome</keyword>
<sequence>MPDRFANVQTSLSGPASSGFAITPHDAADLPETTRAIYVGSGGDLCLRMLTGETLTFVGISPASLLPVRATRILATGTTAGNLVGLV</sequence>
<protein>
    <submittedName>
        <fullName evidence="2">Uncharacterized protein</fullName>
    </submittedName>
</protein>
<evidence type="ECO:0000313" key="2">
    <source>
        <dbReference type="EMBL" id="MBB6179606.1"/>
    </source>
</evidence>
<organism evidence="2 3">
    <name type="scientific">Pseudorhizobium flavum</name>
    <dbReference type="NCBI Taxonomy" id="1335061"/>
    <lineage>
        <taxon>Bacteria</taxon>
        <taxon>Pseudomonadati</taxon>
        <taxon>Pseudomonadota</taxon>
        <taxon>Alphaproteobacteria</taxon>
        <taxon>Hyphomicrobiales</taxon>
        <taxon>Rhizobiaceae</taxon>
        <taxon>Rhizobium/Agrobacterium group</taxon>
        <taxon>Pseudorhizobium</taxon>
    </lineage>
</organism>
<feature type="region of interest" description="Disordered" evidence="1">
    <location>
        <begin position="1"/>
        <end position="25"/>
    </location>
</feature>